<evidence type="ECO:0000313" key="2">
    <source>
        <dbReference type="Proteomes" id="UP000340077"/>
    </source>
</evidence>
<comment type="caution">
    <text evidence="1">The sequence shown here is derived from an EMBL/GenBank/DDBJ whole genome shotgun (WGS) entry which is preliminary data.</text>
</comment>
<dbReference type="Proteomes" id="UP000340077">
    <property type="component" value="Unassembled WGS sequence"/>
</dbReference>
<dbReference type="EMBL" id="BGZH01000001">
    <property type="protein sequence ID" value="GBO83458.1"/>
    <property type="molecule type" value="Genomic_DNA"/>
</dbReference>
<dbReference type="RefSeq" id="WP_069184287.1">
    <property type="nucleotide sequence ID" value="NZ_BGZH01000001.1"/>
</dbReference>
<protein>
    <submittedName>
        <fullName evidence="1">Uncharacterized protein</fullName>
    </submittedName>
</protein>
<name>A0A5M3PKV5_9GAMM</name>
<reference evidence="1 2" key="1">
    <citation type="journal article" date="2019" name="J. Gen. Appl. Microbiol.">
        <title>Aerobic degradation of cis-dichloroethene by the marine bacterium Marinobacter salsuginis strain 5N-3.</title>
        <authorList>
            <person name="Inoue Y."/>
            <person name="Fukunaga Y."/>
            <person name="Katsumata H."/>
            <person name="Ohji S."/>
            <person name="Hosoyama A."/>
            <person name="Mori K."/>
            <person name="Ando K."/>
        </authorList>
    </citation>
    <scope>NUCLEOTIDE SEQUENCE [LARGE SCALE GENOMIC DNA]</scope>
    <source>
        <strain evidence="1 2">5N-3</strain>
    </source>
</reference>
<organism evidence="1 2">
    <name type="scientific">Marinobacter salsuginis</name>
    <dbReference type="NCBI Taxonomy" id="418719"/>
    <lineage>
        <taxon>Bacteria</taxon>
        <taxon>Pseudomonadati</taxon>
        <taxon>Pseudomonadota</taxon>
        <taxon>Gammaproteobacteria</taxon>
        <taxon>Pseudomonadales</taxon>
        <taxon>Marinobacteraceae</taxon>
        <taxon>Marinobacter</taxon>
    </lineage>
</organism>
<dbReference type="AlphaFoldDB" id="A0A5M3PKV5"/>
<evidence type="ECO:0000313" key="1">
    <source>
        <dbReference type="EMBL" id="GBO83458.1"/>
    </source>
</evidence>
<sequence>MAEKKIQEQFGQVFIDAMAEFAKKDIKTTSELENDEFTHVQDQNIRTALAETLYGARWLYKLGLALLATDEEQYAHVRAQIIDYASICEALLADVICQAYQANSLQGTQYQYFDIRQNNAMRWNRRRPLNSINNTTFEWRIKVAEESGIIDSQLTRSLNGMRDKRNTVHLTRKITSGVTYWAGFAKRSHTTMYELINQTKSWAGV</sequence>
<accession>A0A5M3PKV5</accession>
<keyword evidence="2" id="KW-1185">Reference proteome</keyword>
<proteinExistence type="predicted"/>
<gene>
    <name evidence="1" type="ORF">MS5N3_09090</name>
</gene>